<keyword evidence="1" id="KW-1133">Transmembrane helix</keyword>
<dbReference type="AlphaFoldDB" id="A0A930VCQ6"/>
<keyword evidence="1" id="KW-0472">Membrane</keyword>
<comment type="caution">
    <text evidence="2">The sequence shown here is derived from an EMBL/GenBank/DDBJ whole genome shotgun (WGS) entry which is preliminary data.</text>
</comment>
<reference evidence="2" key="1">
    <citation type="submission" date="2020-11" db="EMBL/GenBank/DDBJ databases">
        <title>Nocardioides sp. nov., isolated from Soil of Cynanchum wilfordii Hemsley rhizosphere.</title>
        <authorList>
            <person name="Lee J.-S."/>
            <person name="Suh M.K."/>
            <person name="Kim J.-S."/>
        </authorList>
    </citation>
    <scope>NUCLEOTIDE SEQUENCE</scope>
    <source>
        <strain evidence="2">KCTC 19275</strain>
    </source>
</reference>
<dbReference type="RefSeq" id="WP_194708270.1">
    <property type="nucleotide sequence ID" value="NZ_JADKPN010000013.1"/>
</dbReference>
<protein>
    <submittedName>
        <fullName evidence="2">CU044_5270 family protein</fullName>
    </submittedName>
</protein>
<dbReference type="EMBL" id="JADKPN010000013">
    <property type="protein sequence ID" value="MBF4765079.1"/>
    <property type="molecule type" value="Genomic_DNA"/>
</dbReference>
<organism evidence="2 3">
    <name type="scientific">Nocardioides islandensis</name>
    <dbReference type="NCBI Taxonomy" id="433663"/>
    <lineage>
        <taxon>Bacteria</taxon>
        <taxon>Bacillati</taxon>
        <taxon>Actinomycetota</taxon>
        <taxon>Actinomycetes</taxon>
        <taxon>Propionibacteriales</taxon>
        <taxon>Nocardioidaceae</taxon>
        <taxon>Nocardioides</taxon>
    </lineage>
</organism>
<accession>A0A930VCQ6</accession>
<dbReference type="Proteomes" id="UP000640489">
    <property type="component" value="Unassembled WGS sequence"/>
</dbReference>
<keyword evidence="3" id="KW-1185">Reference proteome</keyword>
<name>A0A930VCQ6_9ACTN</name>
<evidence type="ECO:0000313" key="2">
    <source>
        <dbReference type="EMBL" id="MBF4765079.1"/>
    </source>
</evidence>
<dbReference type="NCBIfam" id="NF038083">
    <property type="entry name" value="CU044_5270_fam"/>
    <property type="match status" value="1"/>
</dbReference>
<sequence length="299" mass="31956">MDEMTLLREFRSDAPAAAPPEVRERVLGSRRTSRRPALRLALAAVLAVTGGGVAATVFQPAAPSAAAVLGRVAATVAAAPDLTPRPDQWVYERDLFLDAVTGKPGTHPGESWSRFDGERVADRMPSGRVNVQGVEYWPLGTPQQWYDMVVALPDDPADVLDHLAADPLYTSTGDTRADRDFDEVTQALTAETYLPPAGRASLFRALATIPGVGIDEHAAPDLVGRPVLSVTFTGDTDLGRAGDHWELLLDPASYDVLGLRGTAGSDIDLGEGTVKHAGEVWYEVAVLDHRVVDHAGDLH</sequence>
<evidence type="ECO:0000313" key="3">
    <source>
        <dbReference type="Proteomes" id="UP000640489"/>
    </source>
</evidence>
<dbReference type="InterPro" id="IPR047789">
    <property type="entry name" value="CU044_5270-like"/>
</dbReference>
<proteinExistence type="predicted"/>
<evidence type="ECO:0000256" key="1">
    <source>
        <dbReference type="SAM" id="Phobius"/>
    </source>
</evidence>
<keyword evidence="1" id="KW-0812">Transmembrane</keyword>
<gene>
    <name evidence="2" type="ORF">ISU07_18255</name>
</gene>
<feature type="transmembrane region" description="Helical" evidence="1">
    <location>
        <begin position="37"/>
        <end position="58"/>
    </location>
</feature>